<evidence type="ECO:0000256" key="4">
    <source>
        <dbReference type="RuleBase" id="RU003872"/>
    </source>
</evidence>
<sequence>MSEIAVQTERAFQKQDGVFLNSKNPTKKRKHNRWYKDVGLGFKTPKEAIQGDYVDKKCPFTADVPIRGRILIGTIVSTKMKRTVIVRRDYLHYIPKYQRYEKRHKNLAAHLSPCFIGVANGDKVTVGECRPLSKTVRYNVLKIVKGKNNTGKQFVKF</sequence>
<evidence type="ECO:0000259" key="5">
    <source>
        <dbReference type="Pfam" id="PF16205"/>
    </source>
</evidence>
<dbReference type="Pfam" id="PF00366">
    <property type="entry name" value="Ribosomal_S17"/>
    <property type="match status" value="1"/>
</dbReference>
<protein>
    <submittedName>
        <fullName evidence="6">40S ribosomal protein S11-B</fullName>
    </submittedName>
</protein>
<dbReference type="PANTHER" id="PTHR10744:SF9">
    <property type="entry name" value="40S RIBOSOMAL PROTEIN S11-RELATED"/>
    <property type="match status" value="1"/>
</dbReference>
<name>A0A9W8AFP1_9FUNG</name>
<evidence type="ECO:0000313" key="6">
    <source>
        <dbReference type="EMBL" id="KAJ1930049.1"/>
    </source>
</evidence>
<gene>
    <name evidence="6" type="primary">RPS11B</name>
    <name evidence="6" type="ORF">IWQ60_000657</name>
</gene>
<dbReference type="OrthoDB" id="10254436at2759"/>
<comment type="caution">
    <text evidence="6">The sequence shown here is derived from an EMBL/GenBank/DDBJ whole genome shotgun (WGS) entry which is preliminary data.</text>
</comment>
<keyword evidence="3 4" id="KW-0687">Ribonucleoprotein</keyword>
<dbReference type="GO" id="GO:0022627">
    <property type="term" value="C:cytosolic small ribosomal subunit"/>
    <property type="evidence" value="ECO:0007669"/>
    <property type="project" value="TreeGrafter"/>
</dbReference>
<dbReference type="InterPro" id="IPR012340">
    <property type="entry name" value="NA-bd_OB-fold"/>
</dbReference>
<dbReference type="PROSITE" id="PS00056">
    <property type="entry name" value="RIBOSOMAL_S17"/>
    <property type="match status" value="1"/>
</dbReference>
<dbReference type="SUPFAM" id="SSF50249">
    <property type="entry name" value="Nucleic acid-binding proteins"/>
    <property type="match status" value="1"/>
</dbReference>
<evidence type="ECO:0000256" key="3">
    <source>
        <dbReference type="ARBA" id="ARBA00023274"/>
    </source>
</evidence>
<dbReference type="PANTHER" id="PTHR10744">
    <property type="entry name" value="40S RIBOSOMAL PROTEIN S11 FAMILY MEMBER"/>
    <property type="match status" value="1"/>
</dbReference>
<evidence type="ECO:0000256" key="1">
    <source>
        <dbReference type="ARBA" id="ARBA00010254"/>
    </source>
</evidence>
<accession>A0A9W8AFP1</accession>
<evidence type="ECO:0000313" key="7">
    <source>
        <dbReference type="Proteomes" id="UP001150569"/>
    </source>
</evidence>
<dbReference type="CDD" id="cd00364">
    <property type="entry name" value="Ribosomal_uS17"/>
    <property type="match status" value="1"/>
</dbReference>
<dbReference type="Pfam" id="PF16205">
    <property type="entry name" value="Ribosomal_S17_N"/>
    <property type="match status" value="1"/>
</dbReference>
<proteinExistence type="inferred from homology"/>
<feature type="domain" description="Small ribosomal subunit protein uS17 N-terminal" evidence="5">
    <location>
        <begin position="7"/>
        <end position="71"/>
    </location>
</feature>
<comment type="similarity">
    <text evidence="1 4">Belongs to the universal ribosomal protein uS17 family.</text>
</comment>
<dbReference type="FunFam" id="2.40.50.1000:FF:000001">
    <property type="entry name" value="40S ribosomal protein S11"/>
    <property type="match status" value="1"/>
</dbReference>
<dbReference type="Proteomes" id="UP001150569">
    <property type="component" value="Unassembled WGS sequence"/>
</dbReference>
<dbReference type="EMBL" id="JANBPT010000017">
    <property type="protein sequence ID" value="KAJ1930049.1"/>
    <property type="molecule type" value="Genomic_DNA"/>
</dbReference>
<dbReference type="InterPro" id="IPR028333">
    <property type="entry name" value="Ribosomal_uS17_arc/euk"/>
</dbReference>
<dbReference type="InterPro" id="IPR032440">
    <property type="entry name" value="Ribosomal_uS17_N"/>
</dbReference>
<organism evidence="6 7">
    <name type="scientific">Tieghemiomyces parasiticus</name>
    <dbReference type="NCBI Taxonomy" id="78921"/>
    <lineage>
        <taxon>Eukaryota</taxon>
        <taxon>Fungi</taxon>
        <taxon>Fungi incertae sedis</taxon>
        <taxon>Zoopagomycota</taxon>
        <taxon>Kickxellomycotina</taxon>
        <taxon>Dimargaritomycetes</taxon>
        <taxon>Dimargaritales</taxon>
        <taxon>Dimargaritaceae</taxon>
        <taxon>Tieghemiomyces</taxon>
    </lineage>
</organism>
<dbReference type="NCBIfam" id="TIGR03630">
    <property type="entry name" value="uS17_arch"/>
    <property type="match status" value="1"/>
</dbReference>
<keyword evidence="7" id="KW-1185">Reference proteome</keyword>
<keyword evidence="2 4" id="KW-0689">Ribosomal protein</keyword>
<dbReference type="PRINTS" id="PR00973">
    <property type="entry name" value="RIBOSOMALS17"/>
</dbReference>
<dbReference type="Gene3D" id="2.40.50.1000">
    <property type="match status" value="1"/>
</dbReference>
<dbReference type="AlphaFoldDB" id="A0A9W8AFP1"/>
<dbReference type="InterPro" id="IPR019979">
    <property type="entry name" value="Ribosomal_uS17_CS"/>
</dbReference>
<dbReference type="InterPro" id="IPR000266">
    <property type="entry name" value="Ribosomal_uS17"/>
</dbReference>
<reference evidence="6" key="1">
    <citation type="submission" date="2022-07" db="EMBL/GenBank/DDBJ databases">
        <title>Phylogenomic reconstructions and comparative analyses of Kickxellomycotina fungi.</title>
        <authorList>
            <person name="Reynolds N.K."/>
            <person name="Stajich J.E."/>
            <person name="Barry K."/>
            <person name="Grigoriev I.V."/>
            <person name="Crous P."/>
            <person name="Smith M.E."/>
        </authorList>
    </citation>
    <scope>NUCLEOTIDE SEQUENCE</scope>
    <source>
        <strain evidence="6">RSA 861</strain>
    </source>
</reference>
<dbReference type="GO" id="GO:0003735">
    <property type="term" value="F:structural constituent of ribosome"/>
    <property type="evidence" value="ECO:0007669"/>
    <property type="project" value="InterPro"/>
</dbReference>
<dbReference type="GO" id="GO:0006412">
    <property type="term" value="P:translation"/>
    <property type="evidence" value="ECO:0007669"/>
    <property type="project" value="InterPro"/>
</dbReference>
<evidence type="ECO:0000256" key="2">
    <source>
        <dbReference type="ARBA" id="ARBA00022980"/>
    </source>
</evidence>